<feature type="region of interest" description="Disordered" evidence="1">
    <location>
        <begin position="280"/>
        <end position="315"/>
    </location>
</feature>
<dbReference type="Proteomes" id="UP000298218">
    <property type="component" value="Unassembled WGS sequence"/>
</dbReference>
<evidence type="ECO:0000313" key="2">
    <source>
        <dbReference type="EMBL" id="TFD81101.1"/>
    </source>
</evidence>
<dbReference type="Gene3D" id="3.40.50.150">
    <property type="entry name" value="Vaccinia Virus protein VP39"/>
    <property type="match status" value="1"/>
</dbReference>
<dbReference type="PANTHER" id="PTHR44068:SF11">
    <property type="entry name" value="GERANYL DIPHOSPHATE 2-C-METHYLTRANSFERASE"/>
    <property type="match status" value="1"/>
</dbReference>
<evidence type="ECO:0000313" key="3">
    <source>
        <dbReference type="Proteomes" id="UP000298218"/>
    </source>
</evidence>
<dbReference type="CDD" id="cd02440">
    <property type="entry name" value="AdoMet_MTases"/>
    <property type="match status" value="1"/>
</dbReference>
<gene>
    <name evidence="2" type="ORF">E3T53_03790</name>
</gene>
<comment type="caution">
    <text evidence="2">The sequence shown here is derived from an EMBL/GenBank/DDBJ whole genome shotgun (WGS) entry which is preliminary data.</text>
</comment>
<evidence type="ECO:0000256" key="1">
    <source>
        <dbReference type="SAM" id="MobiDB-lite"/>
    </source>
</evidence>
<sequence length="315" mass="35006">MIVPSISQSAVAVADHYDELDPIYRRVWGEHVHHGLWATGNETPAEAVKALVDTVGDRLHLMPGEACVDIGCGYGSTARQLAVTRRVRVTGFTLSAEQAHYAAAHPEPEVDIHLRDWLVNGLADASANAAWAIESSEHMVDKPRFFAEAHRVLSPGGRFVVCAWLAETDASGWKVRHLLEPICREGRLPSMGTREEYEAMAMAAGFVIAGYEDVSRRVARTWTICARLLVKALLVDRETRRLAFGARNRIFVLSFPRLILAYRTGAMRYGIFTLSKARENEVPREPDKSTQHEPCLIARTTTRSSSGRTERGHGH</sequence>
<dbReference type="InterPro" id="IPR050447">
    <property type="entry name" value="Erg6_SMT_methyltransf"/>
</dbReference>
<protein>
    <submittedName>
        <fullName evidence="2">Methyltransferase domain-containing protein</fullName>
    </submittedName>
</protein>
<dbReference type="GO" id="GO:0032259">
    <property type="term" value="P:methylation"/>
    <property type="evidence" value="ECO:0007669"/>
    <property type="project" value="UniProtKB-KW"/>
</dbReference>
<organism evidence="2 3">
    <name type="scientific">Cryobacterium psychrophilum</name>
    <dbReference type="NCBI Taxonomy" id="41988"/>
    <lineage>
        <taxon>Bacteria</taxon>
        <taxon>Bacillati</taxon>
        <taxon>Actinomycetota</taxon>
        <taxon>Actinomycetes</taxon>
        <taxon>Micrococcales</taxon>
        <taxon>Microbacteriaceae</taxon>
        <taxon>Cryobacterium</taxon>
    </lineage>
</organism>
<dbReference type="RefSeq" id="WP_134171929.1">
    <property type="nucleotide sequence ID" value="NZ_SODI01000001.1"/>
</dbReference>
<dbReference type="GO" id="GO:0008168">
    <property type="term" value="F:methyltransferase activity"/>
    <property type="evidence" value="ECO:0007669"/>
    <property type="project" value="UniProtKB-KW"/>
</dbReference>
<dbReference type="Pfam" id="PF02353">
    <property type="entry name" value="CMAS"/>
    <property type="match status" value="1"/>
</dbReference>
<dbReference type="EMBL" id="SOHQ01000012">
    <property type="protein sequence ID" value="TFD81101.1"/>
    <property type="molecule type" value="Genomic_DNA"/>
</dbReference>
<keyword evidence="2" id="KW-0489">Methyltransferase</keyword>
<name>A0A4Y8KV11_9MICO</name>
<dbReference type="SUPFAM" id="SSF53335">
    <property type="entry name" value="S-adenosyl-L-methionine-dependent methyltransferases"/>
    <property type="match status" value="1"/>
</dbReference>
<keyword evidence="2" id="KW-0808">Transferase</keyword>
<reference evidence="2 3" key="1">
    <citation type="submission" date="2019-03" db="EMBL/GenBank/DDBJ databases">
        <title>Genomics of glacier-inhabiting Cryobacterium strains.</title>
        <authorList>
            <person name="Liu Q."/>
            <person name="Xin Y.-H."/>
        </authorList>
    </citation>
    <scope>NUCLEOTIDE SEQUENCE [LARGE SCALE GENOMIC DNA]</scope>
    <source>
        <strain evidence="2 3">CGMCC 1.4292</strain>
    </source>
</reference>
<keyword evidence="3" id="KW-1185">Reference proteome</keyword>
<dbReference type="AlphaFoldDB" id="A0A4Y8KV11"/>
<accession>A0A4Y8KV11</accession>
<dbReference type="PANTHER" id="PTHR44068">
    <property type="entry name" value="ZGC:194242"/>
    <property type="match status" value="1"/>
</dbReference>
<dbReference type="OrthoDB" id="3172472at2"/>
<feature type="compositionally biased region" description="Basic and acidic residues" evidence="1">
    <location>
        <begin position="280"/>
        <end position="291"/>
    </location>
</feature>
<dbReference type="InterPro" id="IPR029063">
    <property type="entry name" value="SAM-dependent_MTases_sf"/>
</dbReference>
<proteinExistence type="predicted"/>